<gene>
    <name evidence="2" type="ORF">GTU67_03520</name>
</gene>
<feature type="transmembrane region" description="Helical" evidence="1">
    <location>
        <begin position="172"/>
        <end position="195"/>
    </location>
</feature>
<name>A0A842HMN1_9BURK</name>
<dbReference type="Proteomes" id="UP000545386">
    <property type="component" value="Unassembled WGS sequence"/>
</dbReference>
<reference evidence="2 3" key="1">
    <citation type="submission" date="2020-08" db="EMBL/GenBank/DDBJ databases">
        <title>Paraeoetvoesia sp. YC-7-48 draft genome sequence.</title>
        <authorList>
            <person name="Yao L."/>
        </authorList>
    </citation>
    <scope>NUCLEOTIDE SEQUENCE [LARGE SCALE GENOMIC DNA]</scope>
    <source>
        <strain evidence="3">YC-7-48</strain>
    </source>
</reference>
<dbReference type="InterPro" id="IPR021296">
    <property type="entry name" value="DUF2868"/>
</dbReference>
<dbReference type="Pfam" id="PF11067">
    <property type="entry name" value="DUF2868"/>
    <property type="match status" value="1"/>
</dbReference>
<accession>A0A842HMN1</accession>
<proteinExistence type="predicted"/>
<organism evidence="2 3">
    <name type="scientific">Pusillimonas minor</name>
    <dbReference type="NCBI Taxonomy" id="2697024"/>
    <lineage>
        <taxon>Bacteria</taxon>
        <taxon>Pseudomonadati</taxon>
        <taxon>Pseudomonadota</taxon>
        <taxon>Betaproteobacteria</taxon>
        <taxon>Burkholderiales</taxon>
        <taxon>Alcaligenaceae</taxon>
        <taxon>Pusillimonas</taxon>
    </lineage>
</organism>
<feature type="transmembrane region" description="Helical" evidence="1">
    <location>
        <begin position="72"/>
        <end position="94"/>
    </location>
</feature>
<feature type="transmembrane region" description="Helical" evidence="1">
    <location>
        <begin position="100"/>
        <end position="122"/>
    </location>
</feature>
<keyword evidence="1" id="KW-0812">Transmembrane</keyword>
<comment type="caution">
    <text evidence="2">The sequence shown here is derived from an EMBL/GenBank/DDBJ whole genome shotgun (WGS) entry which is preliminary data.</text>
</comment>
<dbReference type="AlphaFoldDB" id="A0A842HMN1"/>
<feature type="transmembrane region" description="Helical" evidence="1">
    <location>
        <begin position="259"/>
        <end position="283"/>
    </location>
</feature>
<evidence type="ECO:0000313" key="2">
    <source>
        <dbReference type="EMBL" id="MBC2768982.1"/>
    </source>
</evidence>
<sequence>MRDALSFNAVWLAETLRIKELRDGALEDTTQVARALGRGGSFAQRLVARAQGLAERENIQTTFVHWRALGKLAFAVMAIAAILTGAGLAAGALGDGTRPVNLMLAIALLLGLHTLTFIFWLIGTTASSSHASGLGTVWLWMTARMARTPQSTAAGQALVATLQRSQGLKPMLGMLTHAVWSVAFVAALLTLLALLSARQYVFQWETTLLAPDTFATITRLLGGLPSLIGFPVPADTVVSQSMAGALPANIGAGPIWSQWLLGVIVAYGFVPRFLALLACVITWQRRMQHLTLDTTLPGFIELKPRLMPGSLNTGIDAPAPDLFSHPREAGPSRPMTPGGHNALVALELPNDITWPPSGLETLGTDLGRVDTREQRHTLLSVLESKQYDHLIAACDGRLTPDRGTLLYFQALAQTCKQFHVLILLPDTMPENNRTTLWQANLERAGFDGARVYTGPANLKAQTGITLSTPHGNH</sequence>
<keyword evidence="1" id="KW-0472">Membrane</keyword>
<dbReference type="RefSeq" id="WP_185778792.1">
    <property type="nucleotide sequence ID" value="NZ_JACJUU010000002.1"/>
</dbReference>
<keyword evidence="1" id="KW-1133">Transmembrane helix</keyword>
<evidence type="ECO:0000313" key="3">
    <source>
        <dbReference type="Proteomes" id="UP000545386"/>
    </source>
</evidence>
<keyword evidence="3" id="KW-1185">Reference proteome</keyword>
<protein>
    <submittedName>
        <fullName evidence="2">DUF2868 domain-containing protein</fullName>
    </submittedName>
</protein>
<evidence type="ECO:0000256" key="1">
    <source>
        <dbReference type="SAM" id="Phobius"/>
    </source>
</evidence>
<dbReference type="EMBL" id="JACJUU010000002">
    <property type="protein sequence ID" value="MBC2768982.1"/>
    <property type="molecule type" value="Genomic_DNA"/>
</dbReference>